<accession>A0ABW6YK30</accession>
<keyword evidence="2" id="KW-1185">Reference proteome</keyword>
<comment type="caution">
    <text evidence="1">The sequence shown here is derived from an EMBL/GenBank/DDBJ whole genome shotgun (WGS) entry which is preliminary data.</text>
</comment>
<dbReference type="RefSeq" id="WP_391936821.1">
    <property type="nucleotide sequence ID" value="NZ_JBIBSM010000018.1"/>
</dbReference>
<gene>
    <name evidence="1" type="ORF">ACF05T_28030</name>
</gene>
<evidence type="ECO:0000313" key="2">
    <source>
        <dbReference type="Proteomes" id="UP001603013"/>
    </source>
</evidence>
<protein>
    <submittedName>
        <fullName evidence="1">Uncharacterized protein</fullName>
    </submittedName>
</protein>
<evidence type="ECO:0000313" key="1">
    <source>
        <dbReference type="EMBL" id="MFF8279910.1"/>
    </source>
</evidence>
<reference evidence="1 2" key="1">
    <citation type="submission" date="2024-10" db="EMBL/GenBank/DDBJ databases">
        <title>The Natural Products Discovery Center: Release of the First 8490 Sequenced Strains for Exploring Actinobacteria Biosynthetic Diversity.</title>
        <authorList>
            <person name="Kalkreuter E."/>
            <person name="Kautsar S.A."/>
            <person name="Yang D."/>
            <person name="Bader C.D."/>
            <person name="Teijaro C.N."/>
            <person name="Fluegel L."/>
            <person name="Davis C.M."/>
            <person name="Simpson J.R."/>
            <person name="Lauterbach L."/>
            <person name="Steele A.D."/>
            <person name="Gui C."/>
            <person name="Meng S."/>
            <person name="Li G."/>
            <person name="Viehrig K."/>
            <person name="Ye F."/>
            <person name="Su P."/>
            <person name="Kiefer A.F."/>
            <person name="Nichols A."/>
            <person name="Cepeda A.J."/>
            <person name="Yan W."/>
            <person name="Fan B."/>
            <person name="Jiang Y."/>
            <person name="Adhikari A."/>
            <person name="Zheng C.-J."/>
            <person name="Schuster L."/>
            <person name="Cowan T.M."/>
            <person name="Smanski M.J."/>
            <person name="Chevrette M.G."/>
            <person name="De Carvalho L.P.S."/>
            <person name="Shen B."/>
        </authorList>
    </citation>
    <scope>NUCLEOTIDE SEQUENCE [LARGE SCALE GENOMIC DNA]</scope>
    <source>
        <strain evidence="1 2">NPDC015755</strain>
    </source>
</reference>
<name>A0ABW6YK30_9ACTN</name>
<sequence>MLDDLDRRGAAVFGYNQGEPDWSYETHSHVNFHQRRTDRSAYDREVAEAQAKQEAIVSWAERHDLKAGSTSCCLLWLTRDRSRRCTSQDTCHSGPTSRSWFDHPIFWLKDGLPAVVTSVAWSPTEQDRSEIDWWIRAFSLRSDRGQGWYGCGSSQVLLWRPDRIRRVEPAWLED</sequence>
<dbReference type="EMBL" id="JBIBSM010000018">
    <property type="protein sequence ID" value="MFF8279910.1"/>
    <property type="molecule type" value="Genomic_DNA"/>
</dbReference>
<organism evidence="1 2">
    <name type="scientific">Streptomyces lateritius</name>
    <dbReference type="NCBI Taxonomy" id="67313"/>
    <lineage>
        <taxon>Bacteria</taxon>
        <taxon>Bacillati</taxon>
        <taxon>Actinomycetota</taxon>
        <taxon>Actinomycetes</taxon>
        <taxon>Kitasatosporales</taxon>
        <taxon>Streptomycetaceae</taxon>
        <taxon>Streptomyces</taxon>
    </lineage>
</organism>
<dbReference type="Proteomes" id="UP001603013">
    <property type="component" value="Unassembled WGS sequence"/>
</dbReference>
<proteinExistence type="predicted"/>